<organism evidence="1 2">
    <name type="scientific">Candidatus Moduliflexus flocculans</name>
    <dbReference type="NCBI Taxonomy" id="1499966"/>
    <lineage>
        <taxon>Bacteria</taxon>
        <taxon>Candidatus Moduliflexota</taxon>
        <taxon>Candidatus Moduliflexia</taxon>
        <taxon>Candidatus Moduliflexales</taxon>
        <taxon>Candidatus Moduliflexaceae</taxon>
    </lineage>
</organism>
<name>A0A0S6VYP8_9BACT</name>
<dbReference type="EMBL" id="DF820456">
    <property type="protein sequence ID" value="GAK51097.1"/>
    <property type="molecule type" value="Genomic_DNA"/>
</dbReference>
<dbReference type="HOGENOM" id="CLU_2434851_0_0_0"/>
<dbReference type="Proteomes" id="UP000030700">
    <property type="component" value="Unassembled WGS sequence"/>
</dbReference>
<proteinExistence type="predicted"/>
<sequence length="90" mass="10269">MTLNDIIEQHLGLWWTEKSKAAAQQHCSAEQFLQIEQICQFAIQHDVWRQGSYSTACVKISDEILAAFPHLSKNAVTRIAKMAAFQHREA</sequence>
<dbReference type="STRING" id="1499966.U14_02339"/>
<protein>
    <submittedName>
        <fullName evidence="1">Uncharacterized protein</fullName>
    </submittedName>
</protein>
<evidence type="ECO:0000313" key="1">
    <source>
        <dbReference type="EMBL" id="GAK51097.1"/>
    </source>
</evidence>
<evidence type="ECO:0000313" key="2">
    <source>
        <dbReference type="Proteomes" id="UP000030700"/>
    </source>
</evidence>
<accession>A0A0S6VYP8</accession>
<keyword evidence="2" id="KW-1185">Reference proteome</keyword>
<dbReference type="AlphaFoldDB" id="A0A0S6VYP8"/>
<gene>
    <name evidence="1" type="ORF">U14_02339</name>
</gene>
<reference evidence="1 2" key="1">
    <citation type="journal article" date="2015" name="PeerJ">
        <title>First genomic representation of candidate bacterial phylum KSB3 points to enhanced environmental sensing as a trigger of wastewater bulking.</title>
        <authorList>
            <person name="Sekiguchi Y."/>
            <person name="Ohashi A."/>
            <person name="Parks D.H."/>
            <person name="Yamauchi T."/>
            <person name="Tyson G.W."/>
            <person name="Hugenholtz P."/>
        </authorList>
    </citation>
    <scope>NUCLEOTIDE SEQUENCE [LARGE SCALE GENOMIC DNA]</scope>
</reference>